<dbReference type="EMBL" id="BNCQ01000023">
    <property type="protein sequence ID" value="GIM06929.1"/>
    <property type="molecule type" value="Genomic_DNA"/>
</dbReference>
<evidence type="ECO:0000256" key="3">
    <source>
        <dbReference type="SAM" id="MobiDB-lite"/>
    </source>
</evidence>
<dbReference type="InterPro" id="IPR050271">
    <property type="entry name" value="UDP-glycosyltransferase"/>
</dbReference>
<evidence type="ECO:0000313" key="7">
    <source>
        <dbReference type="EMBL" id="GIM06929.1"/>
    </source>
</evidence>
<keyword evidence="5" id="KW-0732">Signal</keyword>
<gene>
    <name evidence="6" type="ORF">Vretifemale_12051</name>
    <name evidence="7" type="ORF">Vretimale_11162</name>
</gene>
<dbReference type="SUPFAM" id="SSF53756">
    <property type="entry name" value="UDP-Glycosyltransferase/glycogen phosphorylase"/>
    <property type="match status" value="1"/>
</dbReference>
<evidence type="ECO:0000256" key="1">
    <source>
        <dbReference type="ARBA" id="ARBA00022676"/>
    </source>
</evidence>
<keyword evidence="4" id="KW-1133">Transmembrane helix</keyword>
<accession>A0A8J4FRX5</accession>
<feature type="compositionally biased region" description="Gly residues" evidence="3">
    <location>
        <begin position="256"/>
        <end position="271"/>
    </location>
</feature>
<dbReference type="Pfam" id="PF00201">
    <property type="entry name" value="UDPGT"/>
    <property type="match status" value="2"/>
</dbReference>
<feature type="transmembrane region" description="Helical" evidence="4">
    <location>
        <begin position="603"/>
        <end position="628"/>
    </location>
</feature>
<evidence type="ECO:0008006" key="9">
    <source>
        <dbReference type="Google" id="ProtNLM"/>
    </source>
</evidence>
<dbReference type="OrthoDB" id="5835829at2759"/>
<organism evidence="6 8">
    <name type="scientific">Volvox reticuliferus</name>
    <dbReference type="NCBI Taxonomy" id="1737510"/>
    <lineage>
        <taxon>Eukaryota</taxon>
        <taxon>Viridiplantae</taxon>
        <taxon>Chlorophyta</taxon>
        <taxon>core chlorophytes</taxon>
        <taxon>Chlorophyceae</taxon>
        <taxon>CS clade</taxon>
        <taxon>Chlamydomonadales</taxon>
        <taxon>Volvocaceae</taxon>
        <taxon>Volvox</taxon>
    </lineage>
</organism>
<comment type="caution">
    <text evidence="6">The sequence shown here is derived from an EMBL/GenBank/DDBJ whole genome shotgun (WGS) entry which is preliminary data.</text>
</comment>
<keyword evidence="4" id="KW-0812">Transmembrane</keyword>
<sequence length="648" mass="68437">MVSMSIIVIWGLCTLLIIVHVVNAGDRRPSLLVFTSVHREQALDIWALTEHLVSVRRYKAVVLVPEPFAKDFRQAAISGPDELGREECRVGSMTLVTYPSIAFEEYQVDSRGAIHELTGVLDFHLANCASLLTNRTLVGSLSEREYSAILGVATDPCSTFLADKLKIQRRVAYDDGAATSLLWGILLGQGLPTSHVAAYGTRLGGGGGMSLVQRMRNVLQYHRLQLWYRRVYEPRLAGFRQRHRVWALPAPLVPGSEGGEGEGTGGRGGAASGKPACHLRGQVIITGGDWGLLEPQPLPPPVKLVGPIRAEPPPLPTLPAPAAGDVAAETLQAAADGAAEGTAAGKATCSGTASPPLLQPPELAAHVAEAETGVVVICFPPDYRLPLRALLAIAEAVIDLKQRIVWQAAEADIARVRQLYLPLRHARHVLMVPSLLLQDLMAQPQVVSLITAGSVQAIYTAVYAGKPVIAVPLNAAQADLAARVAVLGAGQRLSRQELEGGAASYRVSVAIERMSNVYSFTRSMQLLSRQLRATRGSRSPLERAAEWVDYTTSLDEFGRQYLVPSSILAGSNAGSNAGGGGGGGVPVLGGGGGCMSPLGAANAAAYCVLTAAGLGAAALLALVVHICTRVPPPPVRKRSRAVLKAKDD</sequence>
<keyword evidence="2" id="KW-0808">Transferase</keyword>
<dbReference type="PANTHER" id="PTHR48043:SF145">
    <property type="entry name" value="FI06409P-RELATED"/>
    <property type="match status" value="1"/>
</dbReference>
<keyword evidence="4" id="KW-0472">Membrane</keyword>
<reference evidence="6" key="1">
    <citation type="journal article" date="2021" name="Proc. Natl. Acad. Sci. U.S.A.">
        <title>Three genomes in the algal genus Volvox reveal the fate of a haploid sex-determining region after a transition to homothallism.</title>
        <authorList>
            <person name="Yamamoto K."/>
            <person name="Hamaji T."/>
            <person name="Kawai-Toyooka H."/>
            <person name="Matsuzaki R."/>
            <person name="Takahashi F."/>
            <person name="Nishimura Y."/>
            <person name="Kawachi M."/>
            <person name="Noguchi H."/>
            <person name="Minakuchi Y."/>
            <person name="Umen J.G."/>
            <person name="Toyoda A."/>
            <person name="Nozaki H."/>
        </authorList>
    </citation>
    <scope>NUCLEOTIDE SEQUENCE</scope>
    <source>
        <strain evidence="7">NIES-3785</strain>
        <strain evidence="6">NIES-3786</strain>
    </source>
</reference>
<protein>
    <recommendedName>
        <fullName evidence="9">Glucuronosyltransferase</fullName>
    </recommendedName>
</protein>
<evidence type="ECO:0000256" key="4">
    <source>
        <dbReference type="SAM" id="Phobius"/>
    </source>
</evidence>
<dbReference type="Gene3D" id="3.40.50.2000">
    <property type="entry name" value="Glycogen Phosphorylase B"/>
    <property type="match status" value="1"/>
</dbReference>
<keyword evidence="1" id="KW-0328">Glycosyltransferase</keyword>
<dbReference type="EMBL" id="BNCP01000026">
    <property type="protein sequence ID" value="GIL83477.1"/>
    <property type="molecule type" value="Genomic_DNA"/>
</dbReference>
<feature type="region of interest" description="Disordered" evidence="3">
    <location>
        <begin position="254"/>
        <end position="273"/>
    </location>
</feature>
<evidence type="ECO:0000256" key="2">
    <source>
        <dbReference type="ARBA" id="ARBA00022679"/>
    </source>
</evidence>
<dbReference type="InterPro" id="IPR002213">
    <property type="entry name" value="UDP_glucos_trans"/>
</dbReference>
<evidence type="ECO:0000256" key="5">
    <source>
        <dbReference type="SAM" id="SignalP"/>
    </source>
</evidence>
<name>A0A8J4FRX5_9CHLO</name>
<dbReference type="GO" id="GO:0008194">
    <property type="term" value="F:UDP-glycosyltransferase activity"/>
    <property type="evidence" value="ECO:0007669"/>
    <property type="project" value="InterPro"/>
</dbReference>
<feature type="signal peptide" evidence="5">
    <location>
        <begin position="1"/>
        <end position="24"/>
    </location>
</feature>
<dbReference type="Proteomes" id="UP000747110">
    <property type="component" value="Unassembled WGS sequence"/>
</dbReference>
<dbReference type="PANTHER" id="PTHR48043">
    <property type="entry name" value="EG:EG0003.4 PROTEIN-RELATED"/>
    <property type="match status" value="1"/>
</dbReference>
<dbReference type="Proteomes" id="UP000722791">
    <property type="component" value="Unassembled WGS sequence"/>
</dbReference>
<evidence type="ECO:0000313" key="8">
    <source>
        <dbReference type="Proteomes" id="UP000747110"/>
    </source>
</evidence>
<keyword evidence="8" id="KW-1185">Reference proteome</keyword>
<dbReference type="AlphaFoldDB" id="A0A8J4FRX5"/>
<proteinExistence type="predicted"/>
<evidence type="ECO:0000313" key="6">
    <source>
        <dbReference type="EMBL" id="GIL83477.1"/>
    </source>
</evidence>
<feature type="chain" id="PRO_5036271662" description="Glucuronosyltransferase" evidence="5">
    <location>
        <begin position="25"/>
        <end position="648"/>
    </location>
</feature>